<feature type="transmembrane region" description="Helical" evidence="5">
    <location>
        <begin position="50"/>
        <end position="67"/>
    </location>
</feature>
<evidence type="ECO:0000313" key="6">
    <source>
        <dbReference type="EMBL" id="CAH1440926.1"/>
    </source>
</evidence>
<feature type="compositionally biased region" description="Polar residues" evidence="4">
    <location>
        <begin position="1"/>
        <end position="10"/>
    </location>
</feature>
<reference evidence="6 7" key="1">
    <citation type="submission" date="2022-01" db="EMBL/GenBank/DDBJ databases">
        <authorList>
            <person name="Xiong W."/>
            <person name="Schranz E."/>
        </authorList>
    </citation>
    <scope>NUCLEOTIDE SEQUENCE [LARGE SCALE GENOMIC DNA]</scope>
</reference>
<organism evidence="6 7">
    <name type="scientific">Lactuca virosa</name>
    <dbReference type="NCBI Taxonomy" id="75947"/>
    <lineage>
        <taxon>Eukaryota</taxon>
        <taxon>Viridiplantae</taxon>
        <taxon>Streptophyta</taxon>
        <taxon>Embryophyta</taxon>
        <taxon>Tracheophyta</taxon>
        <taxon>Spermatophyta</taxon>
        <taxon>Magnoliopsida</taxon>
        <taxon>eudicotyledons</taxon>
        <taxon>Gunneridae</taxon>
        <taxon>Pentapetalae</taxon>
        <taxon>asterids</taxon>
        <taxon>campanulids</taxon>
        <taxon>Asterales</taxon>
        <taxon>Asteraceae</taxon>
        <taxon>Cichorioideae</taxon>
        <taxon>Cichorieae</taxon>
        <taxon>Lactucinae</taxon>
        <taxon>Lactuca</taxon>
    </lineage>
</organism>
<proteinExistence type="inferred from homology"/>
<gene>
    <name evidence="6" type="ORF">LVIROSA_LOCUS27029</name>
</gene>
<feature type="region of interest" description="SAW" evidence="3">
    <location>
        <begin position="139"/>
        <end position="150"/>
    </location>
</feature>
<dbReference type="PROSITE" id="PS50985">
    <property type="entry name" value="GRAS"/>
    <property type="match status" value="1"/>
</dbReference>
<comment type="caution">
    <text evidence="3">Lacks conserved residue(s) required for the propagation of feature annotation.</text>
</comment>
<feature type="region of interest" description="Disordered" evidence="4">
    <location>
        <begin position="1"/>
        <end position="28"/>
    </location>
</feature>
<keyword evidence="5" id="KW-0812">Transmembrane</keyword>
<keyword evidence="1" id="KW-0805">Transcription regulation</keyword>
<dbReference type="PANTHER" id="PTHR31636">
    <property type="entry name" value="OSJNBA0084A10.13 PROTEIN-RELATED"/>
    <property type="match status" value="1"/>
</dbReference>
<evidence type="ECO:0000256" key="2">
    <source>
        <dbReference type="ARBA" id="ARBA00023163"/>
    </source>
</evidence>
<sequence length="150" mass="17133">MTMMTQTVPVSQEVKGQVSSGGSSGTWTSSNLRDSIPKLFASFKSWNHDPSFVVILMALVLLLMQAIKKLGPTLLTVAEQDTNHNWPFFLGRFLESLHYYSVIFDSLEARMGRNSMERMKIERNHFAEACQPRNRPFLFFLAPVITPYTR</sequence>
<evidence type="ECO:0000256" key="3">
    <source>
        <dbReference type="PROSITE-ProRule" id="PRU01191"/>
    </source>
</evidence>
<comment type="caution">
    <text evidence="6">The sequence shown here is derived from an EMBL/GenBank/DDBJ whole genome shotgun (WGS) entry which is preliminary data.</text>
</comment>
<dbReference type="Proteomes" id="UP001157418">
    <property type="component" value="Unassembled WGS sequence"/>
</dbReference>
<evidence type="ECO:0000313" key="7">
    <source>
        <dbReference type="Proteomes" id="UP001157418"/>
    </source>
</evidence>
<evidence type="ECO:0000256" key="1">
    <source>
        <dbReference type="ARBA" id="ARBA00023015"/>
    </source>
</evidence>
<dbReference type="AlphaFoldDB" id="A0AAU9NT09"/>
<name>A0AAU9NT09_9ASTR</name>
<dbReference type="InterPro" id="IPR005202">
    <property type="entry name" value="TF_GRAS"/>
</dbReference>
<keyword evidence="5" id="KW-1133">Transmembrane helix</keyword>
<keyword evidence="5" id="KW-0472">Membrane</keyword>
<evidence type="ECO:0000256" key="4">
    <source>
        <dbReference type="SAM" id="MobiDB-lite"/>
    </source>
</evidence>
<keyword evidence="7" id="KW-1185">Reference proteome</keyword>
<comment type="similarity">
    <text evidence="3">Belongs to the GRAS family.</text>
</comment>
<keyword evidence="2" id="KW-0804">Transcription</keyword>
<protein>
    <submittedName>
        <fullName evidence="6">Uncharacterized protein</fullName>
    </submittedName>
</protein>
<dbReference type="EMBL" id="CAKMRJ010005412">
    <property type="protein sequence ID" value="CAH1440926.1"/>
    <property type="molecule type" value="Genomic_DNA"/>
</dbReference>
<accession>A0AAU9NT09</accession>
<evidence type="ECO:0000256" key="5">
    <source>
        <dbReference type="SAM" id="Phobius"/>
    </source>
</evidence>
<dbReference type="Pfam" id="PF03514">
    <property type="entry name" value="GRAS"/>
    <property type="match status" value="1"/>
</dbReference>